<protein>
    <submittedName>
        <fullName evidence="2">Uncharacterized protein</fullName>
    </submittedName>
</protein>
<reference evidence="1 3" key="1">
    <citation type="journal article" date="2017" name="Nature">
        <title>The sunflower genome provides insights into oil metabolism, flowering and Asterid evolution.</title>
        <authorList>
            <person name="Badouin H."/>
            <person name="Gouzy J."/>
            <person name="Grassa C.J."/>
            <person name="Murat F."/>
            <person name="Staton S.E."/>
            <person name="Cottret L."/>
            <person name="Lelandais-Briere C."/>
            <person name="Owens G.L."/>
            <person name="Carrere S."/>
            <person name="Mayjonade B."/>
            <person name="Legrand L."/>
            <person name="Gill N."/>
            <person name="Kane N.C."/>
            <person name="Bowers J.E."/>
            <person name="Hubner S."/>
            <person name="Bellec A."/>
            <person name="Berard A."/>
            <person name="Berges H."/>
            <person name="Blanchet N."/>
            <person name="Boniface M.C."/>
            <person name="Brunel D."/>
            <person name="Catrice O."/>
            <person name="Chaidir N."/>
            <person name="Claudel C."/>
            <person name="Donnadieu C."/>
            <person name="Faraut T."/>
            <person name="Fievet G."/>
            <person name="Helmstetter N."/>
            <person name="King M."/>
            <person name="Knapp S.J."/>
            <person name="Lai Z."/>
            <person name="Le Paslier M.C."/>
            <person name="Lippi Y."/>
            <person name="Lorenzon L."/>
            <person name="Mandel J.R."/>
            <person name="Marage G."/>
            <person name="Marchand G."/>
            <person name="Marquand E."/>
            <person name="Bret-Mestries E."/>
            <person name="Morien E."/>
            <person name="Nambeesan S."/>
            <person name="Nguyen T."/>
            <person name="Pegot-Espagnet P."/>
            <person name="Pouilly N."/>
            <person name="Raftis F."/>
            <person name="Sallet E."/>
            <person name="Schiex T."/>
            <person name="Thomas J."/>
            <person name="Vandecasteele C."/>
            <person name="Vares D."/>
            <person name="Vear F."/>
            <person name="Vautrin S."/>
            <person name="Crespi M."/>
            <person name="Mangin B."/>
            <person name="Burke J.M."/>
            <person name="Salse J."/>
            <person name="Munos S."/>
            <person name="Vincourt P."/>
            <person name="Rieseberg L.H."/>
            <person name="Langlade N.B."/>
        </authorList>
    </citation>
    <scope>NUCLEOTIDE SEQUENCE [LARGE SCALE GENOMIC DNA]</scope>
    <source>
        <strain evidence="3">cv. SF193</strain>
        <tissue evidence="1">Leaves</tissue>
    </source>
</reference>
<proteinExistence type="predicted"/>
<keyword evidence="3" id="KW-1185">Reference proteome</keyword>
<sequence length="74" mass="8196">MASFTLASRSDTISVDPTPDLLIFRLVVGSSTMVLVGGRSGQIYACGCTLFFVSRFLGFIYKSRVYLQDFLIFV</sequence>
<reference evidence="2" key="2">
    <citation type="submission" date="2017-02" db="EMBL/GenBank/DDBJ databases">
        <title>Sunflower complete genome.</title>
        <authorList>
            <person name="Langlade N."/>
            <person name="Munos S."/>
        </authorList>
    </citation>
    <scope>NUCLEOTIDE SEQUENCE [LARGE SCALE GENOMIC DNA]</scope>
    <source>
        <tissue evidence="2">Leaves</tissue>
    </source>
</reference>
<reference evidence="1" key="3">
    <citation type="submission" date="2020-06" db="EMBL/GenBank/DDBJ databases">
        <title>Helianthus annuus Genome sequencing and assembly Release 2.</title>
        <authorList>
            <person name="Gouzy J."/>
            <person name="Langlade N."/>
            <person name="Munos S."/>
        </authorList>
    </citation>
    <scope>NUCLEOTIDE SEQUENCE</scope>
    <source>
        <tissue evidence="1">Leaves</tissue>
    </source>
</reference>
<dbReference type="InParanoid" id="A0A251U814"/>
<gene>
    <name evidence="2" type="ORF">HannXRQ_Chr08g0228351</name>
    <name evidence="1" type="ORF">HanXRQr2_Chr08g0344671</name>
</gene>
<dbReference type="EMBL" id="CM007897">
    <property type="protein sequence ID" value="OTG18922.1"/>
    <property type="molecule type" value="Genomic_DNA"/>
</dbReference>
<evidence type="ECO:0000313" key="2">
    <source>
        <dbReference type="EMBL" id="OTG18922.1"/>
    </source>
</evidence>
<dbReference type="Gramene" id="mRNA:HanXRQr2_Chr08g0344671">
    <property type="protein sequence ID" value="mRNA:HanXRQr2_Chr08g0344671"/>
    <property type="gene ID" value="HanXRQr2_Chr08g0344671"/>
</dbReference>
<name>A0A251U814_HELAN</name>
<accession>A0A251U814</accession>
<dbReference type="Proteomes" id="UP000215914">
    <property type="component" value="Chromosome 8"/>
</dbReference>
<evidence type="ECO:0000313" key="3">
    <source>
        <dbReference type="Proteomes" id="UP000215914"/>
    </source>
</evidence>
<dbReference type="EMBL" id="MNCJ02000323">
    <property type="protein sequence ID" value="KAF5795863.1"/>
    <property type="molecule type" value="Genomic_DNA"/>
</dbReference>
<dbReference type="AlphaFoldDB" id="A0A251U814"/>
<organism evidence="2 3">
    <name type="scientific">Helianthus annuus</name>
    <name type="common">Common sunflower</name>
    <dbReference type="NCBI Taxonomy" id="4232"/>
    <lineage>
        <taxon>Eukaryota</taxon>
        <taxon>Viridiplantae</taxon>
        <taxon>Streptophyta</taxon>
        <taxon>Embryophyta</taxon>
        <taxon>Tracheophyta</taxon>
        <taxon>Spermatophyta</taxon>
        <taxon>Magnoliopsida</taxon>
        <taxon>eudicotyledons</taxon>
        <taxon>Gunneridae</taxon>
        <taxon>Pentapetalae</taxon>
        <taxon>asterids</taxon>
        <taxon>campanulids</taxon>
        <taxon>Asterales</taxon>
        <taxon>Asteraceae</taxon>
        <taxon>Asteroideae</taxon>
        <taxon>Heliantheae alliance</taxon>
        <taxon>Heliantheae</taxon>
        <taxon>Helianthus</taxon>
    </lineage>
</organism>
<evidence type="ECO:0000313" key="1">
    <source>
        <dbReference type="EMBL" id="KAF5795863.1"/>
    </source>
</evidence>